<dbReference type="Gene3D" id="3.90.79.10">
    <property type="entry name" value="Nucleoside Triphosphate Pyrophosphohydrolase"/>
    <property type="match status" value="1"/>
</dbReference>
<dbReference type="Pfam" id="PF00293">
    <property type="entry name" value="NUDIX"/>
    <property type="match status" value="1"/>
</dbReference>
<comment type="caution">
    <text evidence="7">The sequence shown here is derived from an EMBL/GenBank/DDBJ whole genome shotgun (WGS) entry which is preliminary data.</text>
</comment>
<dbReference type="InterPro" id="IPR020476">
    <property type="entry name" value="Nudix_hydrolase"/>
</dbReference>
<dbReference type="SUPFAM" id="SSF55811">
    <property type="entry name" value="Nudix"/>
    <property type="match status" value="1"/>
</dbReference>
<dbReference type="PANTHER" id="PTHR43222">
    <property type="entry name" value="NUDIX HYDROLASE 23"/>
    <property type="match status" value="1"/>
</dbReference>
<dbReference type="PANTHER" id="PTHR43222:SF2">
    <property type="entry name" value="NUDIX HYDROLASE 23, CHLOROPLASTIC"/>
    <property type="match status" value="1"/>
</dbReference>
<dbReference type="InterPro" id="IPR015797">
    <property type="entry name" value="NUDIX_hydrolase-like_dom_sf"/>
</dbReference>
<organism evidence="7 8">
    <name type="scientific">Aureimonas pseudogalii</name>
    <dbReference type="NCBI Taxonomy" id="1744844"/>
    <lineage>
        <taxon>Bacteria</taxon>
        <taxon>Pseudomonadati</taxon>
        <taxon>Pseudomonadota</taxon>
        <taxon>Alphaproteobacteria</taxon>
        <taxon>Hyphomicrobiales</taxon>
        <taxon>Aurantimonadaceae</taxon>
        <taxon>Aureimonas</taxon>
    </lineage>
</organism>
<gene>
    <name evidence="7" type="ORF">GGR04_003813</name>
</gene>
<dbReference type="InterPro" id="IPR020084">
    <property type="entry name" value="NUDIX_hydrolase_CS"/>
</dbReference>
<dbReference type="RefSeq" id="WP_183201441.1">
    <property type="nucleotide sequence ID" value="NZ_JACIEK010000013.1"/>
</dbReference>
<evidence type="ECO:0000256" key="1">
    <source>
        <dbReference type="ARBA" id="ARBA00001946"/>
    </source>
</evidence>
<dbReference type="PROSITE" id="PS51462">
    <property type="entry name" value="NUDIX"/>
    <property type="match status" value="1"/>
</dbReference>
<evidence type="ECO:0000256" key="4">
    <source>
        <dbReference type="RuleBase" id="RU003476"/>
    </source>
</evidence>
<dbReference type="EMBL" id="JACIEK010000013">
    <property type="protein sequence ID" value="MBB3999941.1"/>
    <property type="molecule type" value="Genomic_DNA"/>
</dbReference>
<comment type="cofactor">
    <cofactor evidence="1">
        <name>Mg(2+)</name>
        <dbReference type="ChEBI" id="CHEBI:18420"/>
    </cofactor>
</comment>
<accession>A0A7W6H7I2</accession>
<reference evidence="7 8" key="1">
    <citation type="submission" date="2020-08" db="EMBL/GenBank/DDBJ databases">
        <title>Genomic Encyclopedia of Type Strains, Phase IV (KMG-IV): sequencing the most valuable type-strain genomes for metagenomic binning, comparative biology and taxonomic classification.</title>
        <authorList>
            <person name="Goeker M."/>
        </authorList>
    </citation>
    <scope>NUCLEOTIDE SEQUENCE [LARGE SCALE GENOMIC DNA]</scope>
    <source>
        <strain evidence="7 8">DSM 102238</strain>
    </source>
</reference>
<dbReference type="PROSITE" id="PS00893">
    <property type="entry name" value="NUDIX_BOX"/>
    <property type="match status" value="1"/>
</dbReference>
<feature type="region of interest" description="Disordered" evidence="5">
    <location>
        <begin position="156"/>
        <end position="178"/>
    </location>
</feature>
<dbReference type="CDD" id="cd04511">
    <property type="entry name" value="NUDIX_Hydrolase"/>
    <property type="match status" value="1"/>
</dbReference>
<evidence type="ECO:0000313" key="8">
    <source>
        <dbReference type="Proteomes" id="UP000542776"/>
    </source>
</evidence>
<evidence type="ECO:0000313" key="7">
    <source>
        <dbReference type="EMBL" id="MBB3999941.1"/>
    </source>
</evidence>
<feature type="domain" description="Nudix hydrolase" evidence="6">
    <location>
        <begin position="32"/>
        <end position="158"/>
    </location>
</feature>
<sequence length="188" mass="21010">MDKTPSFSLRIPEGDGVAHKVCDHCGFVAYENPKIVVGSVVRHEGRVLLCRRAIEPRRGFWTIPAGYMELNETPEEGARREAREEAGADLAIERLLAVYSVPRISQVQLIFRAALADPRIEAGVESLEVRLFEWHEIPWNDLAFPSVHWALNHDREAEDGAPPVPFGNPAGDVGDRMPDGRMLATDEF</sequence>
<evidence type="ECO:0000256" key="2">
    <source>
        <dbReference type="ARBA" id="ARBA00022801"/>
    </source>
</evidence>
<dbReference type="AlphaFoldDB" id="A0A7W6H7I2"/>
<keyword evidence="8" id="KW-1185">Reference proteome</keyword>
<protein>
    <submittedName>
        <fullName evidence="7">ADP-ribose pyrophosphatase YjhB (NUDIX family)</fullName>
    </submittedName>
</protein>
<evidence type="ECO:0000259" key="6">
    <source>
        <dbReference type="PROSITE" id="PS51462"/>
    </source>
</evidence>
<name>A0A7W6H7I2_9HYPH</name>
<dbReference type="InterPro" id="IPR000086">
    <property type="entry name" value="NUDIX_hydrolase_dom"/>
</dbReference>
<dbReference type="PRINTS" id="PR00502">
    <property type="entry name" value="NUDIXFAMILY"/>
</dbReference>
<keyword evidence="3" id="KW-0460">Magnesium</keyword>
<keyword evidence="2 4" id="KW-0378">Hydrolase</keyword>
<proteinExistence type="inferred from homology"/>
<evidence type="ECO:0000256" key="3">
    <source>
        <dbReference type="ARBA" id="ARBA00022842"/>
    </source>
</evidence>
<evidence type="ECO:0000256" key="5">
    <source>
        <dbReference type="SAM" id="MobiDB-lite"/>
    </source>
</evidence>
<comment type="similarity">
    <text evidence="4">Belongs to the Nudix hydrolase family.</text>
</comment>
<dbReference type="GO" id="GO:0016787">
    <property type="term" value="F:hydrolase activity"/>
    <property type="evidence" value="ECO:0007669"/>
    <property type="project" value="UniProtKB-KW"/>
</dbReference>
<dbReference type="Proteomes" id="UP000542776">
    <property type="component" value="Unassembled WGS sequence"/>
</dbReference>